<keyword evidence="2" id="KW-1185">Reference proteome</keyword>
<evidence type="ECO:0000313" key="2">
    <source>
        <dbReference type="Proteomes" id="UP000821845"/>
    </source>
</evidence>
<proteinExistence type="predicted"/>
<sequence>MLHGVQGETGDSWRPRVVVPTQGEVWPQPLNQTKSSNTLSLDANTFSFQYDGPCFVVQQALKRYRRQILFQNCTKRQASGEATRRHATDPGTHLRDGHLGTLRVTVSHECEDLPNHHMDESCKSDSTMAAAVRENYASPYTNRPKRLMRRQFRAR</sequence>
<name>A0ACB7SZS9_HYAAI</name>
<gene>
    <name evidence="1" type="ORF">HPB50_017817</name>
</gene>
<organism evidence="1 2">
    <name type="scientific">Hyalomma asiaticum</name>
    <name type="common">Tick</name>
    <dbReference type="NCBI Taxonomy" id="266040"/>
    <lineage>
        <taxon>Eukaryota</taxon>
        <taxon>Metazoa</taxon>
        <taxon>Ecdysozoa</taxon>
        <taxon>Arthropoda</taxon>
        <taxon>Chelicerata</taxon>
        <taxon>Arachnida</taxon>
        <taxon>Acari</taxon>
        <taxon>Parasitiformes</taxon>
        <taxon>Ixodida</taxon>
        <taxon>Ixodoidea</taxon>
        <taxon>Ixodidae</taxon>
        <taxon>Hyalomminae</taxon>
        <taxon>Hyalomma</taxon>
    </lineage>
</organism>
<evidence type="ECO:0000313" key="1">
    <source>
        <dbReference type="EMBL" id="KAH6939419.1"/>
    </source>
</evidence>
<reference evidence="1" key="1">
    <citation type="submission" date="2020-05" db="EMBL/GenBank/DDBJ databases">
        <title>Large-scale comparative analyses of tick genomes elucidate their genetic diversity and vector capacities.</title>
        <authorList>
            <person name="Jia N."/>
            <person name="Wang J."/>
            <person name="Shi W."/>
            <person name="Du L."/>
            <person name="Sun Y."/>
            <person name="Zhan W."/>
            <person name="Jiang J."/>
            <person name="Wang Q."/>
            <person name="Zhang B."/>
            <person name="Ji P."/>
            <person name="Sakyi L.B."/>
            <person name="Cui X."/>
            <person name="Yuan T."/>
            <person name="Jiang B."/>
            <person name="Yang W."/>
            <person name="Lam T.T.-Y."/>
            <person name="Chang Q."/>
            <person name="Ding S."/>
            <person name="Wang X."/>
            <person name="Zhu J."/>
            <person name="Ruan X."/>
            <person name="Zhao L."/>
            <person name="Wei J."/>
            <person name="Que T."/>
            <person name="Du C."/>
            <person name="Cheng J."/>
            <person name="Dai P."/>
            <person name="Han X."/>
            <person name="Huang E."/>
            <person name="Gao Y."/>
            <person name="Liu J."/>
            <person name="Shao H."/>
            <person name="Ye R."/>
            <person name="Li L."/>
            <person name="Wei W."/>
            <person name="Wang X."/>
            <person name="Wang C."/>
            <person name="Yang T."/>
            <person name="Huo Q."/>
            <person name="Li W."/>
            <person name="Guo W."/>
            <person name="Chen H."/>
            <person name="Zhou L."/>
            <person name="Ni X."/>
            <person name="Tian J."/>
            <person name="Zhou Y."/>
            <person name="Sheng Y."/>
            <person name="Liu T."/>
            <person name="Pan Y."/>
            <person name="Xia L."/>
            <person name="Li J."/>
            <person name="Zhao F."/>
            <person name="Cao W."/>
        </authorList>
    </citation>
    <scope>NUCLEOTIDE SEQUENCE</scope>
    <source>
        <strain evidence="1">Hyas-2018</strain>
    </source>
</reference>
<dbReference type="Proteomes" id="UP000821845">
    <property type="component" value="Chromosome 2"/>
</dbReference>
<comment type="caution">
    <text evidence="1">The sequence shown here is derived from an EMBL/GenBank/DDBJ whole genome shotgun (WGS) entry which is preliminary data.</text>
</comment>
<accession>A0ACB7SZS9</accession>
<protein>
    <submittedName>
        <fullName evidence="1">Uncharacterized protein</fullName>
    </submittedName>
</protein>
<dbReference type="EMBL" id="CM023482">
    <property type="protein sequence ID" value="KAH6939419.1"/>
    <property type="molecule type" value="Genomic_DNA"/>
</dbReference>